<evidence type="ECO:0000313" key="2">
    <source>
        <dbReference type="EMBL" id="KAF6495656.1"/>
    </source>
</evidence>
<proteinExistence type="predicted"/>
<feature type="region of interest" description="Disordered" evidence="1">
    <location>
        <begin position="62"/>
        <end position="126"/>
    </location>
</feature>
<protein>
    <submittedName>
        <fullName evidence="2">Uncharacterized protein</fullName>
    </submittedName>
</protein>
<evidence type="ECO:0000313" key="3">
    <source>
        <dbReference type="Proteomes" id="UP000593571"/>
    </source>
</evidence>
<dbReference type="EMBL" id="JACASE010000002">
    <property type="protein sequence ID" value="KAF6495656.1"/>
    <property type="molecule type" value="Genomic_DNA"/>
</dbReference>
<feature type="region of interest" description="Disordered" evidence="1">
    <location>
        <begin position="1"/>
        <end position="31"/>
    </location>
</feature>
<accession>A0A7J8JFK2</accession>
<gene>
    <name evidence="2" type="ORF">HJG63_010065</name>
</gene>
<comment type="caution">
    <text evidence="2">The sequence shown here is derived from an EMBL/GenBank/DDBJ whole genome shotgun (WGS) entry which is preliminary data.</text>
</comment>
<reference evidence="2 3" key="1">
    <citation type="journal article" date="2020" name="Nature">
        <title>Six reference-quality genomes reveal evolution of bat adaptations.</title>
        <authorList>
            <person name="Jebb D."/>
            <person name="Huang Z."/>
            <person name="Pippel M."/>
            <person name="Hughes G.M."/>
            <person name="Lavrichenko K."/>
            <person name="Devanna P."/>
            <person name="Winkler S."/>
            <person name="Jermiin L.S."/>
            <person name="Skirmuntt E.C."/>
            <person name="Katzourakis A."/>
            <person name="Burkitt-Gray L."/>
            <person name="Ray D.A."/>
            <person name="Sullivan K.A.M."/>
            <person name="Roscito J.G."/>
            <person name="Kirilenko B.M."/>
            <person name="Davalos L.M."/>
            <person name="Corthals A.P."/>
            <person name="Power M.L."/>
            <person name="Jones G."/>
            <person name="Ransome R.D."/>
            <person name="Dechmann D.K.N."/>
            <person name="Locatelli A.G."/>
            <person name="Puechmaille S.J."/>
            <person name="Fedrigo O."/>
            <person name="Jarvis E.D."/>
            <person name="Hiller M."/>
            <person name="Vernes S.C."/>
            <person name="Myers E.W."/>
            <person name="Teeling E.C."/>
        </authorList>
    </citation>
    <scope>NUCLEOTIDE SEQUENCE [LARGE SCALE GENOMIC DNA]</scope>
    <source>
        <strain evidence="2">MRouAeg1</strain>
        <tissue evidence="2">Muscle</tissue>
    </source>
</reference>
<sequence length="126" mass="12947">MKETGVLARPSQAGRGPSGARGCSLRLLPDREMHVRLSRGTAQQSPKHVGKRQVPGALSRLLQPRPGVSAPRLSQPPGCPPPGAGTRPPHGHGPRCGTPAPALQPPGGPAARTPSRAAALRGCPHE</sequence>
<name>A0A7J8JFK2_ROUAE</name>
<dbReference type="AlphaFoldDB" id="A0A7J8JFK2"/>
<dbReference type="Proteomes" id="UP000593571">
    <property type="component" value="Unassembled WGS sequence"/>
</dbReference>
<evidence type="ECO:0000256" key="1">
    <source>
        <dbReference type="SAM" id="MobiDB-lite"/>
    </source>
</evidence>
<keyword evidence="3" id="KW-1185">Reference proteome</keyword>
<organism evidence="2 3">
    <name type="scientific">Rousettus aegyptiacus</name>
    <name type="common">Egyptian fruit bat</name>
    <name type="synonym">Pteropus aegyptiacus</name>
    <dbReference type="NCBI Taxonomy" id="9407"/>
    <lineage>
        <taxon>Eukaryota</taxon>
        <taxon>Metazoa</taxon>
        <taxon>Chordata</taxon>
        <taxon>Craniata</taxon>
        <taxon>Vertebrata</taxon>
        <taxon>Euteleostomi</taxon>
        <taxon>Mammalia</taxon>
        <taxon>Eutheria</taxon>
        <taxon>Laurasiatheria</taxon>
        <taxon>Chiroptera</taxon>
        <taxon>Yinpterochiroptera</taxon>
        <taxon>Pteropodoidea</taxon>
        <taxon>Pteropodidae</taxon>
        <taxon>Rousettinae</taxon>
        <taxon>Rousettus</taxon>
    </lineage>
</organism>